<dbReference type="PANTHER" id="PTHR33490">
    <property type="entry name" value="BLR5614 PROTEIN-RELATED"/>
    <property type="match status" value="1"/>
</dbReference>
<dbReference type="AlphaFoldDB" id="A0A5Q2RB70"/>
<proteinExistence type="predicted"/>
<dbReference type="Proteomes" id="UP000334019">
    <property type="component" value="Chromosome"/>
</dbReference>
<evidence type="ECO:0000259" key="1">
    <source>
        <dbReference type="Pfam" id="PF01841"/>
    </source>
</evidence>
<feature type="domain" description="Transglutaminase-like" evidence="1">
    <location>
        <begin position="36"/>
        <end position="152"/>
    </location>
</feature>
<dbReference type="EMBL" id="CP045851">
    <property type="protein sequence ID" value="QGG94068.1"/>
    <property type="molecule type" value="Genomic_DNA"/>
</dbReference>
<name>A0A5Q2RB70_9ACTN</name>
<gene>
    <name evidence="2" type="ORF">GH723_02525</name>
</gene>
<sequence length="236" mass="25636">MPQDPLEAGAVDPASPPEPRDLAATDFLDHGDAAVRQFVEEVTAGTDSDAGRAAAIFAAVRDRIWYDPHHITRDRSDYRASAVLAGSQRWCVPKAVLLVAGARAAGIPSRLGFADVRNHLQSRVLAERMGTDVFHWHGYGVLWIDGRWRKASPAFNAELCARFGTEPLEFDGQSDALLHAFAGDGRRYMEYTLDRGVYADLPLDTIFADFDHLYGGTALGSGPIDDPAFAPAPGRS</sequence>
<organism evidence="2 3">
    <name type="scientific">Actinomarinicola tropica</name>
    <dbReference type="NCBI Taxonomy" id="2789776"/>
    <lineage>
        <taxon>Bacteria</taxon>
        <taxon>Bacillati</taxon>
        <taxon>Actinomycetota</taxon>
        <taxon>Acidimicrobiia</taxon>
        <taxon>Acidimicrobiales</taxon>
        <taxon>Iamiaceae</taxon>
        <taxon>Actinomarinicola</taxon>
    </lineage>
</organism>
<dbReference type="InterPro" id="IPR038765">
    <property type="entry name" value="Papain-like_cys_pep_sf"/>
</dbReference>
<dbReference type="Gene3D" id="3.10.620.30">
    <property type="match status" value="1"/>
</dbReference>
<dbReference type="InterPro" id="IPR002931">
    <property type="entry name" value="Transglutaminase-like"/>
</dbReference>
<accession>A0A5Q2RB70</accession>
<dbReference type="PANTHER" id="PTHR33490:SF3">
    <property type="entry name" value="CONSERVED INTEGRAL MEMBRANE PROTEIN"/>
    <property type="match status" value="1"/>
</dbReference>
<dbReference type="Pfam" id="PF01841">
    <property type="entry name" value="Transglut_core"/>
    <property type="match status" value="1"/>
</dbReference>
<evidence type="ECO:0000313" key="3">
    <source>
        <dbReference type="Proteomes" id="UP000334019"/>
    </source>
</evidence>
<dbReference type="SUPFAM" id="SSF54001">
    <property type="entry name" value="Cysteine proteinases"/>
    <property type="match status" value="1"/>
</dbReference>
<reference evidence="2 3" key="1">
    <citation type="submission" date="2019-11" db="EMBL/GenBank/DDBJ databases">
        <authorList>
            <person name="He Y."/>
        </authorList>
    </citation>
    <scope>NUCLEOTIDE SEQUENCE [LARGE SCALE GENOMIC DNA]</scope>
    <source>
        <strain evidence="2 3">SCSIO 58843</strain>
    </source>
</reference>
<keyword evidence="3" id="KW-1185">Reference proteome</keyword>
<dbReference type="RefSeq" id="WP_153758174.1">
    <property type="nucleotide sequence ID" value="NZ_CP045851.1"/>
</dbReference>
<dbReference type="KEGG" id="atq:GH723_02525"/>
<protein>
    <submittedName>
        <fullName evidence="2">Transglutaminase</fullName>
    </submittedName>
</protein>
<evidence type="ECO:0000313" key="2">
    <source>
        <dbReference type="EMBL" id="QGG94068.1"/>
    </source>
</evidence>